<dbReference type="RefSeq" id="WP_317138190.1">
    <property type="nucleotide sequence ID" value="NZ_CP118157.1"/>
</dbReference>
<feature type="transmembrane region" description="Helical" evidence="1">
    <location>
        <begin position="206"/>
        <end position="225"/>
    </location>
</feature>
<feature type="transmembrane region" description="Helical" evidence="1">
    <location>
        <begin position="274"/>
        <end position="295"/>
    </location>
</feature>
<feature type="transmembrane region" description="Helical" evidence="1">
    <location>
        <begin position="329"/>
        <end position="345"/>
    </location>
</feature>
<keyword evidence="1" id="KW-0472">Membrane</keyword>
<reference evidence="2 3" key="1">
    <citation type="submission" date="2023-02" db="EMBL/GenBank/DDBJ databases">
        <title>Microbacterium betulae sp. nov., isolated from birch wood.</title>
        <authorList>
            <person name="Pasciak M."/>
            <person name="Pawlik K.J."/>
            <person name="Martynowski D."/>
            <person name="Laczmanski L."/>
            <person name="Ciekot J."/>
            <person name="Szponar B."/>
            <person name="Wojcik-Fatla A."/>
            <person name="Mackiewicz B."/>
            <person name="Farian E."/>
            <person name="Cholewa G."/>
            <person name="Cholewa A."/>
            <person name="Dutkiewicz J."/>
        </authorList>
    </citation>
    <scope>NUCLEOTIDE SEQUENCE [LARGE SCALE GENOMIC DNA]</scope>
    <source>
        <strain evidence="2 3">AB</strain>
    </source>
</reference>
<organism evidence="2 3">
    <name type="scientific">Microbacterium betulae</name>
    <dbReference type="NCBI Taxonomy" id="2981139"/>
    <lineage>
        <taxon>Bacteria</taxon>
        <taxon>Bacillati</taxon>
        <taxon>Actinomycetota</taxon>
        <taxon>Actinomycetes</taxon>
        <taxon>Micrococcales</taxon>
        <taxon>Microbacteriaceae</taxon>
        <taxon>Microbacterium</taxon>
    </lineage>
</organism>
<feature type="transmembrane region" description="Helical" evidence="1">
    <location>
        <begin position="403"/>
        <end position="430"/>
    </location>
</feature>
<dbReference type="EMBL" id="CP118157">
    <property type="protein sequence ID" value="WOF21712.1"/>
    <property type="molecule type" value="Genomic_DNA"/>
</dbReference>
<feature type="transmembrane region" description="Helical" evidence="1">
    <location>
        <begin position="488"/>
        <end position="509"/>
    </location>
</feature>
<dbReference type="KEGG" id="mbet:N8K70_09950"/>
<feature type="transmembrane region" description="Helical" evidence="1">
    <location>
        <begin position="302"/>
        <end position="323"/>
    </location>
</feature>
<keyword evidence="1" id="KW-0812">Transmembrane</keyword>
<keyword evidence="3" id="KW-1185">Reference proteome</keyword>
<feature type="transmembrane region" description="Helical" evidence="1">
    <location>
        <begin position="170"/>
        <end position="194"/>
    </location>
</feature>
<dbReference type="AlphaFoldDB" id="A0AA97FHN7"/>
<feature type="transmembrane region" description="Helical" evidence="1">
    <location>
        <begin position="59"/>
        <end position="80"/>
    </location>
</feature>
<evidence type="ECO:0000256" key="1">
    <source>
        <dbReference type="SAM" id="Phobius"/>
    </source>
</evidence>
<feature type="transmembrane region" description="Helical" evidence="1">
    <location>
        <begin position="232"/>
        <end position="254"/>
    </location>
</feature>
<proteinExistence type="predicted"/>
<name>A0AA97FHN7_9MICO</name>
<protein>
    <submittedName>
        <fullName evidence="2">Uncharacterized protein</fullName>
    </submittedName>
</protein>
<sequence length="523" mass="52489">MVADVLRLRAALLLGAFRATAGRAAARIAGAVALAAACAFLFARTAALSSLPRETAATALVLAGAGITIAFMVVPLLTAATDPLDPRRFRTAGLEPRPLAATLLLSGLISVPTWLVVAFDVAAAVAWTALDVPVAVAVAAAAAHAATCVVLARVAMALRALLAAGDGRGIELAGGFVVAVVLAGIAAAILLAGSWGESTAQAFGRVARALVFTPFGAWSGIPAAVGTGDGSAAWLGAVVGVATLALTVAAWAVAVRRLVTTVEHPVAVRSGTGLGWFAVLPGTATGAIAARSLVYWLRDSRYLANVVVIPVAGVLTVVPLLVAGVPLEVAALLPVPLIALFYGWLPHNDLAYDSSALWLHIASGVRGVADRAGRLAPVVLVSVPILVIAVPIALLLHGRADTLPVLIGVAAALLLSGFGLSSIASVVSPYSVARPGDGPFRQPQRSGSAGIWSQALVLLGALLLSAPTLWLGVLAIGEGHHDAMPALWTGLGTGAGVLIAGIAVGAAVFDARGTRLMEFAGAT</sequence>
<feature type="transmembrane region" description="Helical" evidence="1">
    <location>
        <begin position="375"/>
        <end position="397"/>
    </location>
</feature>
<feature type="transmembrane region" description="Helical" evidence="1">
    <location>
        <begin position="134"/>
        <end position="158"/>
    </location>
</feature>
<evidence type="ECO:0000313" key="3">
    <source>
        <dbReference type="Proteomes" id="UP001305498"/>
    </source>
</evidence>
<keyword evidence="1" id="KW-1133">Transmembrane helix</keyword>
<feature type="transmembrane region" description="Helical" evidence="1">
    <location>
        <begin position="451"/>
        <end position="476"/>
    </location>
</feature>
<evidence type="ECO:0000313" key="2">
    <source>
        <dbReference type="EMBL" id="WOF21712.1"/>
    </source>
</evidence>
<gene>
    <name evidence="2" type="ORF">N8K70_09950</name>
</gene>
<accession>A0AA97FHN7</accession>
<dbReference type="Proteomes" id="UP001305498">
    <property type="component" value="Chromosome"/>
</dbReference>
<feature type="transmembrane region" description="Helical" evidence="1">
    <location>
        <begin position="101"/>
        <end position="128"/>
    </location>
</feature>